<dbReference type="EMBL" id="LC168164">
    <property type="protein sequence ID" value="BAV39341.1"/>
    <property type="molecule type" value="Genomic_DNA"/>
</dbReference>
<evidence type="ECO:0000313" key="2">
    <source>
        <dbReference type="Proteomes" id="UP000224877"/>
    </source>
</evidence>
<sequence length="163" mass="18617">MNNLDHIVPEILANSISKVLTRNTKIRPFRVLIFKDDITEFHIKKYDYTIVLASMDYKEFKSGIGFFGNQDFDRQAMKLNKTPENYYETFRKESCLQIALSVSNKIEDILTSIFSTSIDIDTIKGTENILTNCVLKGENLTPHIVIGVELSDIKSPESVLIVH</sequence>
<gene>
    <name evidence="1" type="ORF">BPT24_217</name>
</gene>
<proteinExistence type="predicted"/>
<dbReference type="Proteomes" id="UP000224877">
    <property type="component" value="Segment"/>
</dbReference>
<accession>A0A1B4XX07</accession>
<keyword evidence="2" id="KW-1185">Reference proteome</keyword>
<reference evidence="1 2" key="1">
    <citation type="submission" date="2016-07" db="EMBL/GenBank/DDBJ databases">
        <title>Characterization of three bacteriophages infecting bacteria isolated from shrimp culture pond water.</title>
        <authorList>
            <person name="Khoa H.V."/>
        </authorList>
    </citation>
    <scope>NUCLEOTIDE SEQUENCE [LARGE SCALE GENOMIC DNA]</scope>
</reference>
<organism evidence="1 2">
    <name type="scientific">Tenacibaculum phage pT24</name>
    <dbReference type="NCBI Taxonomy" id="1880590"/>
    <lineage>
        <taxon>Viruses</taxon>
        <taxon>Duplodnaviria</taxon>
        <taxon>Heunggongvirae</taxon>
        <taxon>Uroviricota</taxon>
        <taxon>Caudoviricetes</taxon>
        <taxon>Kungbxnavirus</taxon>
        <taxon>Kungbxnavirus pT24</taxon>
    </lineage>
</organism>
<protein>
    <submittedName>
        <fullName evidence="1">Uncharacterized protein</fullName>
    </submittedName>
</protein>
<name>A0A1B4XX07_9CAUD</name>
<evidence type="ECO:0000313" key="1">
    <source>
        <dbReference type="EMBL" id="BAV39341.1"/>
    </source>
</evidence>